<proteinExistence type="predicted"/>
<evidence type="ECO:0000313" key="3">
    <source>
        <dbReference type="Proteomes" id="UP001154860"/>
    </source>
</evidence>
<dbReference type="Proteomes" id="UP001154860">
    <property type="component" value="Unassembled WGS sequence"/>
</dbReference>
<evidence type="ECO:0000256" key="1">
    <source>
        <dbReference type="SAM" id="MobiDB-lite"/>
    </source>
</evidence>
<name>A0A9X0Y6M1_9PSED</name>
<sequence length="259" mass="27530">MVQEKFKGTGQAVIHANKIKVQDELLLTNLRKQAPISVADAAKRLIDADKLVKAGVISTAPNASRVARDAFISAGITGIVSAPINVASYAGSVATGESIKANYAPGVLPPPFLPGAGSAPKPQASSSTESTPSAPDPINARLEEAEMKVLGMASTVMFILGDTRSVFTKDEGWPTDNAARLNNLEKLLGVSEQQLKKAARQNGLVFKPYKPGDAIPTKPEQRLDLIDKKFERMVDTHEKLRFLAAMKEAENKAGAVTTA</sequence>
<organism evidence="2 3">
    <name type="scientific">Pseudomonas lactucae</name>
    <dbReference type="NCBI Taxonomy" id="2813360"/>
    <lineage>
        <taxon>Bacteria</taxon>
        <taxon>Pseudomonadati</taxon>
        <taxon>Pseudomonadota</taxon>
        <taxon>Gammaproteobacteria</taxon>
        <taxon>Pseudomonadales</taxon>
        <taxon>Pseudomonadaceae</taxon>
        <taxon>Pseudomonas</taxon>
    </lineage>
</organism>
<protein>
    <submittedName>
        <fullName evidence="2">Uncharacterized protein</fullName>
    </submittedName>
</protein>
<evidence type="ECO:0000313" key="2">
    <source>
        <dbReference type="EMBL" id="MBN2974564.1"/>
    </source>
</evidence>
<reference evidence="2 3" key="2">
    <citation type="journal article" date="2023" name="Plant Pathol.">
        <title>Dismantling and reorganizing Pseudomonas marginalis sensu#lato.</title>
        <authorList>
            <person name="Sawada H."/>
            <person name="Fujikawa T."/>
            <person name="Satou M."/>
        </authorList>
    </citation>
    <scope>NUCLEOTIDE SEQUENCE [LARGE SCALE GENOMIC DNA]</scope>
    <source>
        <strain evidence="2 3">MAFF 301381</strain>
    </source>
</reference>
<keyword evidence="3" id="KW-1185">Reference proteome</keyword>
<gene>
    <name evidence="2" type="ORF">JWR99_00560</name>
</gene>
<dbReference type="AlphaFoldDB" id="A0A9X0Y6M1"/>
<dbReference type="EMBL" id="JAFHKJ010000003">
    <property type="protein sequence ID" value="MBN2974564.1"/>
    <property type="molecule type" value="Genomic_DNA"/>
</dbReference>
<accession>A0A9X0Y6M1</accession>
<feature type="region of interest" description="Disordered" evidence="1">
    <location>
        <begin position="113"/>
        <end position="137"/>
    </location>
</feature>
<feature type="compositionally biased region" description="Low complexity" evidence="1">
    <location>
        <begin position="124"/>
        <end position="133"/>
    </location>
</feature>
<reference evidence="2 3" key="1">
    <citation type="journal article" date="2021" name="Int. J. Syst. Evol. Microbiol.">
        <title>Pseudomonas lactucae sp. nov., a pathogen causing bacterial rot of lettuce in Japan.</title>
        <authorList>
            <person name="Sawada H."/>
            <person name="Fujikawa T."/>
            <person name="Satou M."/>
        </authorList>
    </citation>
    <scope>NUCLEOTIDE SEQUENCE [LARGE SCALE GENOMIC DNA]</scope>
    <source>
        <strain evidence="2 3">MAFF 301381</strain>
    </source>
</reference>
<comment type="caution">
    <text evidence="2">The sequence shown here is derived from an EMBL/GenBank/DDBJ whole genome shotgun (WGS) entry which is preliminary data.</text>
</comment>